<feature type="region of interest" description="Disordered" evidence="1">
    <location>
        <begin position="88"/>
        <end position="112"/>
    </location>
</feature>
<name>A0A9Q0NDV0_9DIPT</name>
<proteinExistence type="predicted"/>
<sequence>RNDHGQCDCWKKGSITCVKLIVGIACVLLLKKQFHKFLEGVLTEFIAMVTLDTLEIINSDLNDQSQLNIGEVPVKEMELAATPTIVHMEEEENEGFNQSTDEPDVNDSEHMK</sequence>
<comment type="caution">
    <text evidence="2">The sequence shown here is derived from an EMBL/GenBank/DDBJ whole genome shotgun (WGS) entry which is preliminary data.</text>
</comment>
<dbReference type="Proteomes" id="UP001151699">
    <property type="component" value="Chromosome A"/>
</dbReference>
<feature type="non-terminal residue" evidence="2">
    <location>
        <position position="112"/>
    </location>
</feature>
<protein>
    <submittedName>
        <fullName evidence="2">Uncharacterized protein</fullName>
    </submittedName>
</protein>
<accession>A0A9Q0NDV0</accession>
<evidence type="ECO:0000313" key="2">
    <source>
        <dbReference type="EMBL" id="KAJ6648498.1"/>
    </source>
</evidence>
<gene>
    <name evidence="2" type="ORF">Bhyg_03728</name>
</gene>
<evidence type="ECO:0000256" key="1">
    <source>
        <dbReference type="SAM" id="MobiDB-lite"/>
    </source>
</evidence>
<dbReference type="EMBL" id="WJQU01000001">
    <property type="protein sequence ID" value="KAJ6648498.1"/>
    <property type="molecule type" value="Genomic_DNA"/>
</dbReference>
<organism evidence="2 3">
    <name type="scientific">Pseudolycoriella hygida</name>
    <dbReference type="NCBI Taxonomy" id="35572"/>
    <lineage>
        <taxon>Eukaryota</taxon>
        <taxon>Metazoa</taxon>
        <taxon>Ecdysozoa</taxon>
        <taxon>Arthropoda</taxon>
        <taxon>Hexapoda</taxon>
        <taxon>Insecta</taxon>
        <taxon>Pterygota</taxon>
        <taxon>Neoptera</taxon>
        <taxon>Endopterygota</taxon>
        <taxon>Diptera</taxon>
        <taxon>Nematocera</taxon>
        <taxon>Sciaroidea</taxon>
        <taxon>Sciaridae</taxon>
        <taxon>Pseudolycoriella</taxon>
    </lineage>
</organism>
<feature type="non-terminal residue" evidence="2">
    <location>
        <position position="1"/>
    </location>
</feature>
<dbReference type="AlphaFoldDB" id="A0A9Q0NDV0"/>
<reference evidence="2" key="1">
    <citation type="submission" date="2022-07" db="EMBL/GenBank/DDBJ databases">
        <authorList>
            <person name="Trinca V."/>
            <person name="Uliana J.V.C."/>
            <person name="Torres T.T."/>
            <person name="Ward R.J."/>
            <person name="Monesi N."/>
        </authorList>
    </citation>
    <scope>NUCLEOTIDE SEQUENCE</scope>
    <source>
        <strain evidence="2">HSMRA1968</strain>
        <tissue evidence="2">Whole embryos</tissue>
    </source>
</reference>
<evidence type="ECO:0000313" key="3">
    <source>
        <dbReference type="Proteomes" id="UP001151699"/>
    </source>
</evidence>
<keyword evidence="3" id="KW-1185">Reference proteome</keyword>